<accession>A0A4S8JQF7</accession>
<comment type="caution">
    <text evidence="3">The sequence shown here is derived from an EMBL/GenBank/DDBJ whole genome shotgun (WGS) entry which is preliminary data.</text>
</comment>
<evidence type="ECO:0000313" key="3">
    <source>
        <dbReference type="EMBL" id="THU63974.1"/>
    </source>
</evidence>
<name>A0A4S8JQF7_MUSBA</name>
<evidence type="ECO:0000256" key="1">
    <source>
        <dbReference type="SAM" id="MobiDB-lite"/>
    </source>
</evidence>
<keyword evidence="2" id="KW-1133">Transmembrane helix</keyword>
<feature type="transmembrane region" description="Helical" evidence="2">
    <location>
        <begin position="131"/>
        <end position="150"/>
    </location>
</feature>
<proteinExistence type="predicted"/>
<dbReference type="EMBL" id="PYDT01000004">
    <property type="protein sequence ID" value="THU63974.1"/>
    <property type="molecule type" value="Genomic_DNA"/>
</dbReference>
<feature type="compositionally biased region" description="Basic and acidic residues" evidence="1">
    <location>
        <begin position="47"/>
        <end position="75"/>
    </location>
</feature>
<dbReference type="Proteomes" id="UP000317650">
    <property type="component" value="Chromosome 1"/>
</dbReference>
<reference evidence="3 4" key="1">
    <citation type="journal article" date="2019" name="Nat. Plants">
        <title>Genome sequencing of Musa balbisiana reveals subgenome evolution and function divergence in polyploid bananas.</title>
        <authorList>
            <person name="Yao X."/>
        </authorList>
    </citation>
    <scope>NUCLEOTIDE SEQUENCE [LARGE SCALE GENOMIC DNA]</scope>
    <source>
        <strain evidence="4">cv. DH-PKW</strain>
        <tissue evidence="3">Leaves</tissue>
    </source>
</reference>
<feature type="region of interest" description="Disordered" evidence="1">
    <location>
        <begin position="40"/>
        <end position="75"/>
    </location>
</feature>
<evidence type="ECO:0000313" key="4">
    <source>
        <dbReference type="Proteomes" id="UP000317650"/>
    </source>
</evidence>
<keyword evidence="4" id="KW-1185">Reference proteome</keyword>
<feature type="transmembrane region" description="Helical" evidence="2">
    <location>
        <begin position="18"/>
        <end position="35"/>
    </location>
</feature>
<evidence type="ECO:0000256" key="2">
    <source>
        <dbReference type="SAM" id="Phobius"/>
    </source>
</evidence>
<protein>
    <submittedName>
        <fullName evidence="3">Uncharacterized protein</fullName>
    </submittedName>
</protein>
<sequence>MAAPHPTTLSHLLFRERVIISFIITSYCCLSLTALPSPMKGGGSVGGERRGGGGGGGKDRMIREREGHAAQGEGKKEALSLRGMLSGSRSFVSLTDYADLCEEISDQASFPPTIASVSPPLDPRHRSFHRLGCVSIFGSPLLLLWLTPFLSSR</sequence>
<gene>
    <name evidence="3" type="ORF">C4D60_Mb01t21550</name>
</gene>
<keyword evidence="2" id="KW-0472">Membrane</keyword>
<keyword evidence="2" id="KW-0812">Transmembrane</keyword>
<dbReference type="AlphaFoldDB" id="A0A4S8JQF7"/>
<organism evidence="3 4">
    <name type="scientific">Musa balbisiana</name>
    <name type="common">Banana</name>
    <dbReference type="NCBI Taxonomy" id="52838"/>
    <lineage>
        <taxon>Eukaryota</taxon>
        <taxon>Viridiplantae</taxon>
        <taxon>Streptophyta</taxon>
        <taxon>Embryophyta</taxon>
        <taxon>Tracheophyta</taxon>
        <taxon>Spermatophyta</taxon>
        <taxon>Magnoliopsida</taxon>
        <taxon>Liliopsida</taxon>
        <taxon>Zingiberales</taxon>
        <taxon>Musaceae</taxon>
        <taxon>Musa</taxon>
    </lineage>
</organism>